<dbReference type="OrthoDB" id="115567at2"/>
<name>A0A4Q7YTE4_9BACT</name>
<organism evidence="1 2">
    <name type="scientific">Edaphobacter modestus</name>
    <dbReference type="NCBI Taxonomy" id="388466"/>
    <lineage>
        <taxon>Bacteria</taxon>
        <taxon>Pseudomonadati</taxon>
        <taxon>Acidobacteriota</taxon>
        <taxon>Terriglobia</taxon>
        <taxon>Terriglobales</taxon>
        <taxon>Acidobacteriaceae</taxon>
        <taxon>Edaphobacter</taxon>
    </lineage>
</organism>
<comment type="caution">
    <text evidence="1">The sequence shown here is derived from an EMBL/GenBank/DDBJ whole genome shotgun (WGS) entry which is preliminary data.</text>
</comment>
<reference evidence="1 2" key="1">
    <citation type="submission" date="2019-02" db="EMBL/GenBank/DDBJ databases">
        <title>Genomic Encyclopedia of Archaeal and Bacterial Type Strains, Phase II (KMG-II): from individual species to whole genera.</title>
        <authorList>
            <person name="Goeker M."/>
        </authorList>
    </citation>
    <scope>NUCLEOTIDE SEQUENCE [LARGE SCALE GENOMIC DNA]</scope>
    <source>
        <strain evidence="1 2">DSM 18101</strain>
    </source>
</reference>
<protein>
    <submittedName>
        <fullName evidence="1">Uncharacterized protein</fullName>
    </submittedName>
</protein>
<evidence type="ECO:0000313" key="1">
    <source>
        <dbReference type="EMBL" id="RZU40544.1"/>
    </source>
</evidence>
<dbReference type="Proteomes" id="UP000292958">
    <property type="component" value="Unassembled WGS sequence"/>
</dbReference>
<dbReference type="EMBL" id="SHKW01000001">
    <property type="protein sequence ID" value="RZU40544.1"/>
    <property type="molecule type" value="Genomic_DNA"/>
</dbReference>
<sequence length="195" mass="21071">MSTPESATVAFPHNWTADLLKTLPMIAPARQFTYPRQIAGEEDTLARGALLLMVRPPAGGSFLATCALGFTDPSVPSGLFPCPNPDELCAVAGGYAYIIDTLQPERSTHIPLKPVVEVLPVPSHHLLVFTGFHTIYAWGANGQAWHTQRLSWEGIRITGIEGDALHGTGWNMLTDQDVPFTVDLRNGQHQGGGFS</sequence>
<dbReference type="RefSeq" id="WP_130418600.1">
    <property type="nucleotide sequence ID" value="NZ_SHKW01000001.1"/>
</dbReference>
<proteinExistence type="predicted"/>
<evidence type="ECO:0000313" key="2">
    <source>
        <dbReference type="Proteomes" id="UP000292958"/>
    </source>
</evidence>
<keyword evidence="2" id="KW-1185">Reference proteome</keyword>
<dbReference type="AlphaFoldDB" id="A0A4Q7YTE4"/>
<gene>
    <name evidence="1" type="ORF">BDD14_2013</name>
</gene>
<accession>A0A4Q7YTE4</accession>